<dbReference type="AlphaFoldDB" id="A0A7W3PLP1"/>
<gene>
    <name evidence="5" type="ORF">FHX48_001279</name>
</gene>
<proteinExistence type="predicted"/>
<dbReference type="GO" id="GO:0003676">
    <property type="term" value="F:nucleic acid binding"/>
    <property type="evidence" value="ECO:0007669"/>
    <property type="project" value="InterPro"/>
</dbReference>
<dbReference type="InterPro" id="IPR013520">
    <property type="entry name" value="Ribonucl_H"/>
</dbReference>
<dbReference type="GO" id="GO:0003887">
    <property type="term" value="F:DNA-directed DNA polymerase activity"/>
    <property type="evidence" value="ECO:0007669"/>
    <property type="project" value="UniProtKB-EC"/>
</dbReference>
<accession>A0A7W3PLP1</accession>
<evidence type="ECO:0000256" key="3">
    <source>
        <dbReference type="ARBA" id="ARBA00022839"/>
    </source>
</evidence>
<dbReference type="PANTHER" id="PTHR30231:SF4">
    <property type="entry name" value="PROTEIN NEN2"/>
    <property type="match status" value="1"/>
</dbReference>
<reference evidence="5 6" key="1">
    <citation type="submission" date="2020-07" db="EMBL/GenBank/DDBJ databases">
        <title>Sequencing the genomes of 1000 actinobacteria strains.</title>
        <authorList>
            <person name="Klenk H.-P."/>
        </authorList>
    </citation>
    <scope>NUCLEOTIDE SEQUENCE [LARGE SCALE GENOMIC DNA]</scope>
    <source>
        <strain evidence="5 6">DSM 27576</strain>
    </source>
</reference>
<organism evidence="5 6">
    <name type="scientific">Microbacterium halimionae</name>
    <dbReference type="NCBI Taxonomy" id="1526413"/>
    <lineage>
        <taxon>Bacteria</taxon>
        <taxon>Bacillati</taxon>
        <taxon>Actinomycetota</taxon>
        <taxon>Actinomycetes</taxon>
        <taxon>Micrococcales</taxon>
        <taxon>Microbacteriaceae</taxon>
        <taxon>Microbacterium</taxon>
    </lineage>
</organism>
<dbReference type="SUPFAM" id="SSF53098">
    <property type="entry name" value="Ribonuclease H-like"/>
    <property type="match status" value="1"/>
</dbReference>
<dbReference type="SMART" id="SM00479">
    <property type="entry name" value="EXOIII"/>
    <property type="match status" value="1"/>
</dbReference>
<evidence type="ECO:0000256" key="1">
    <source>
        <dbReference type="ARBA" id="ARBA00022722"/>
    </source>
</evidence>
<evidence type="ECO:0000259" key="4">
    <source>
        <dbReference type="SMART" id="SM00479"/>
    </source>
</evidence>
<evidence type="ECO:0000313" key="5">
    <source>
        <dbReference type="EMBL" id="MBA8816206.1"/>
    </source>
</evidence>
<keyword evidence="1" id="KW-0540">Nuclease</keyword>
<dbReference type="CDD" id="cd06127">
    <property type="entry name" value="DEDDh"/>
    <property type="match status" value="1"/>
</dbReference>
<keyword evidence="5" id="KW-0548">Nucleotidyltransferase</keyword>
<dbReference type="InterPro" id="IPR036397">
    <property type="entry name" value="RNaseH_sf"/>
</dbReference>
<evidence type="ECO:0000256" key="2">
    <source>
        <dbReference type="ARBA" id="ARBA00022801"/>
    </source>
</evidence>
<dbReference type="GO" id="GO:0005829">
    <property type="term" value="C:cytosol"/>
    <property type="evidence" value="ECO:0007669"/>
    <property type="project" value="TreeGrafter"/>
</dbReference>
<dbReference type="GO" id="GO:0008408">
    <property type="term" value="F:3'-5' exonuclease activity"/>
    <property type="evidence" value="ECO:0007669"/>
    <property type="project" value="TreeGrafter"/>
</dbReference>
<keyword evidence="3" id="KW-0269">Exonuclease</keyword>
<sequence>MLDKPETSESSPLPAWAANLGVFDLETTGIDVARDRIVSAHVGVIDTTGRQTSSRTWLADPGVDIPAGATAVHGITTEHARRHGQPAADVVYEIVAALAELFAAGTPVVAYNAPFDFSLLNHEALRHQVSPLQLPFPVVDPLVLDKALDRYRRGKRTLESVSEHYDISLTGAHNAEADAVAGGRVAQEIARRYRDELPGSTSELHERQAEWAAEQAASLSEYFVRIGRIAATDPIDGRWPVR</sequence>
<dbReference type="NCBIfam" id="NF005927">
    <property type="entry name" value="PRK07942.1"/>
    <property type="match status" value="1"/>
</dbReference>
<name>A0A7W3PLP1_9MICO</name>
<dbReference type="RefSeq" id="WP_243845445.1">
    <property type="nucleotide sequence ID" value="NZ_JAAOZB010000002.1"/>
</dbReference>
<keyword evidence="2" id="KW-0378">Hydrolase</keyword>
<dbReference type="Gene3D" id="3.30.420.10">
    <property type="entry name" value="Ribonuclease H-like superfamily/Ribonuclease H"/>
    <property type="match status" value="1"/>
</dbReference>
<evidence type="ECO:0000313" key="6">
    <source>
        <dbReference type="Proteomes" id="UP000526083"/>
    </source>
</evidence>
<dbReference type="Proteomes" id="UP000526083">
    <property type="component" value="Unassembled WGS sequence"/>
</dbReference>
<keyword evidence="6" id="KW-1185">Reference proteome</keyword>
<dbReference type="EMBL" id="JACGWY010000002">
    <property type="protein sequence ID" value="MBA8816206.1"/>
    <property type="molecule type" value="Genomic_DNA"/>
</dbReference>
<keyword evidence="5" id="KW-0808">Transferase</keyword>
<protein>
    <submittedName>
        <fullName evidence="5">DNA polymerase-3 subunit epsilon</fullName>
        <ecNumber evidence="5">2.7.7.7</ecNumber>
    </submittedName>
</protein>
<dbReference type="PANTHER" id="PTHR30231">
    <property type="entry name" value="DNA POLYMERASE III SUBUNIT EPSILON"/>
    <property type="match status" value="1"/>
</dbReference>
<feature type="domain" description="Exonuclease" evidence="4">
    <location>
        <begin position="19"/>
        <end position="195"/>
    </location>
</feature>
<dbReference type="Pfam" id="PF00929">
    <property type="entry name" value="RNase_T"/>
    <property type="match status" value="1"/>
</dbReference>
<dbReference type="EC" id="2.7.7.7" evidence="5"/>
<dbReference type="InterPro" id="IPR012337">
    <property type="entry name" value="RNaseH-like_sf"/>
</dbReference>
<comment type="caution">
    <text evidence="5">The sequence shown here is derived from an EMBL/GenBank/DDBJ whole genome shotgun (WGS) entry which is preliminary data.</text>
</comment>